<comment type="caution">
    <text evidence="9">The sequence shown here is derived from an EMBL/GenBank/DDBJ whole genome shotgun (WGS) entry which is preliminary data.</text>
</comment>
<feature type="transmembrane region" description="Helical" evidence="6">
    <location>
        <begin position="412"/>
        <end position="433"/>
    </location>
</feature>
<name>A0A328DU49_9ASTE</name>
<keyword evidence="3 6" id="KW-1133">Transmembrane helix</keyword>
<evidence type="ECO:0000256" key="3">
    <source>
        <dbReference type="ARBA" id="ARBA00022989"/>
    </source>
</evidence>
<organism evidence="9 10">
    <name type="scientific">Cuscuta australis</name>
    <dbReference type="NCBI Taxonomy" id="267555"/>
    <lineage>
        <taxon>Eukaryota</taxon>
        <taxon>Viridiplantae</taxon>
        <taxon>Streptophyta</taxon>
        <taxon>Embryophyta</taxon>
        <taxon>Tracheophyta</taxon>
        <taxon>Spermatophyta</taxon>
        <taxon>Magnoliopsida</taxon>
        <taxon>eudicotyledons</taxon>
        <taxon>Gunneridae</taxon>
        <taxon>Pentapetalae</taxon>
        <taxon>asterids</taxon>
        <taxon>lamiids</taxon>
        <taxon>Solanales</taxon>
        <taxon>Convolvulaceae</taxon>
        <taxon>Cuscuteae</taxon>
        <taxon>Cuscuta</taxon>
        <taxon>Cuscuta subgen. Grammica</taxon>
        <taxon>Cuscuta sect. Cleistogrammica</taxon>
    </lineage>
</organism>
<dbReference type="AlphaFoldDB" id="A0A328DU49"/>
<comment type="similarity">
    <text evidence="5">Belongs to the major facilitator superfamily. Phosphate:H(+) symporter (TC 2.A.1.9) family.</text>
</comment>
<comment type="subcellular location">
    <subcellularLocation>
        <location evidence="1">Membrane</location>
        <topology evidence="1">Multi-pass membrane protein</topology>
    </subcellularLocation>
</comment>
<sequence>MERLGLTRGGSKWTAAAASVWIQSSCGASYAFGIYSPVLKSSQSYDQSTLDTVSVFKDIGANAGILSGLLYSSVSNSRSPPRRGGPWLVLLAGAAQCFVGYFFMYLAVVGAIPRPPVAVMSIFMFIAAHSQTFFNTANVVTAVLNFPDYGGTVVGIMKGFLGLSGAMLIQLYQTLFNNNNPSALILMLALLPTAITVTLMCSVRVHRTSATTNDDDEKKRLNTFLIVSMAIATYLLCLRILEDAFVFPRWVHILSFVGLLALLSSPLSVATKAQGTSSSYAETLLLNDSNIANRVKRSDVVVVVEEMNVLKAMCTLNFWLLFVSMVCGMGSGLATVNNISQIGESFGYKASQRSTMVSLWSIWNFLGRLGAGYVSDIALLKRGWPRPLFVALSLAAMSAGHVIIASGFPGNLYVGTMLAGICYGSQWSLMPTITKEIFGVLHMGTIFNTIAIASPVGSYVLSVRVIGYLYDKEASRGHKSSCFGTRCFMLSYFILASVTLFGFLVALSLFIKTRRFYSQALLEVRRAVSQWRIKNSK</sequence>
<dbReference type="Proteomes" id="UP000249390">
    <property type="component" value="Unassembled WGS sequence"/>
</dbReference>
<dbReference type="GO" id="GO:0016020">
    <property type="term" value="C:membrane"/>
    <property type="evidence" value="ECO:0007669"/>
    <property type="project" value="UniProtKB-SubCell"/>
</dbReference>
<reference evidence="9 10" key="1">
    <citation type="submission" date="2018-06" db="EMBL/GenBank/DDBJ databases">
        <title>The Genome of Cuscuta australis (Dodder) Provides Insight into the Evolution of Plant Parasitism.</title>
        <authorList>
            <person name="Liu H."/>
        </authorList>
    </citation>
    <scope>NUCLEOTIDE SEQUENCE [LARGE SCALE GENOMIC DNA]</scope>
    <source>
        <strain evidence="10">cv. Yunnan</strain>
        <tissue evidence="9">Vines</tissue>
    </source>
</reference>
<feature type="transmembrane region" description="Helical" evidence="6">
    <location>
        <begin position="184"/>
        <end position="203"/>
    </location>
</feature>
<feature type="transmembrane region" description="Helical" evidence="6">
    <location>
        <begin position="490"/>
        <end position="511"/>
    </location>
</feature>
<dbReference type="InterPro" id="IPR056555">
    <property type="entry name" value="NFD4_C"/>
</dbReference>
<feature type="transmembrane region" description="Helical" evidence="6">
    <location>
        <begin position="316"/>
        <end position="336"/>
    </location>
</feature>
<proteinExistence type="inferred from homology"/>
<evidence type="ECO:0000256" key="6">
    <source>
        <dbReference type="SAM" id="Phobius"/>
    </source>
</evidence>
<evidence type="ECO:0000256" key="5">
    <source>
        <dbReference type="ARBA" id="ARBA00044504"/>
    </source>
</evidence>
<dbReference type="PANTHER" id="PTHR21576">
    <property type="entry name" value="UNCHARACTERIZED NODULIN-LIKE PROTEIN"/>
    <property type="match status" value="1"/>
</dbReference>
<protein>
    <submittedName>
        <fullName evidence="9">Uncharacterized protein</fullName>
    </submittedName>
</protein>
<dbReference type="Pfam" id="PF06813">
    <property type="entry name" value="Nodulin-like"/>
    <property type="match status" value="1"/>
</dbReference>
<evidence type="ECO:0000313" key="9">
    <source>
        <dbReference type="EMBL" id="RAL47631.1"/>
    </source>
</evidence>
<dbReference type="EMBL" id="NQVE01000114">
    <property type="protein sequence ID" value="RAL47631.1"/>
    <property type="molecule type" value="Genomic_DNA"/>
</dbReference>
<keyword evidence="10" id="KW-1185">Reference proteome</keyword>
<evidence type="ECO:0000256" key="4">
    <source>
        <dbReference type="ARBA" id="ARBA00023136"/>
    </source>
</evidence>
<feature type="transmembrane region" description="Helical" evidence="6">
    <location>
        <begin position="118"/>
        <end position="137"/>
    </location>
</feature>
<evidence type="ECO:0000256" key="2">
    <source>
        <dbReference type="ARBA" id="ARBA00022692"/>
    </source>
</evidence>
<dbReference type="Gene3D" id="1.20.1250.20">
    <property type="entry name" value="MFS general substrate transporter like domains"/>
    <property type="match status" value="1"/>
</dbReference>
<feature type="transmembrane region" description="Helical" evidence="6">
    <location>
        <begin position="149"/>
        <end position="172"/>
    </location>
</feature>
<feature type="transmembrane region" description="Helical" evidence="6">
    <location>
        <begin position="224"/>
        <end position="241"/>
    </location>
</feature>
<keyword evidence="2 6" id="KW-0812">Transmembrane</keyword>
<evidence type="ECO:0000256" key="1">
    <source>
        <dbReference type="ARBA" id="ARBA00004141"/>
    </source>
</evidence>
<feature type="transmembrane region" description="Helical" evidence="6">
    <location>
        <begin position="247"/>
        <end position="269"/>
    </location>
</feature>
<feature type="transmembrane region" description="Helical" evidence="6">
    <location>
        <begin position="445"/>
        <end position="470"/>
    </location>
</feature>
<evidence type="ECO:0000313" key="10">
    <source>
        <dbReference type="Proteomes" id="UP000249390"/>
    </source>
</evidence>
<feature type="transmembrane region" description="Helical" evidence="6">
    <location>
        <begin position="87"/>
        <end position="112"/>
    </location>
</feature>
<dbReference type="PANTHER" id="PTHR21576:SF22">
    <property type="entry name" value="F25A4.25 PROTEIN"/>
    <property type="match status" value="1"/>
</dbReference>
<evidence type="ECO:0000259" key="8">
    <source>
        <dbReference type="Pfam" id="PF23262"/>
    </source>
</evidence>
<dbReference type="CDD" id="cd17354">
    <property type="entry name" value="MFS_Mch1p_like"/>
    <property type="match status" value="1"/>
</dbReference>
<keyword evidence="4 6" id="KW-0472">Membrane</keyword>
<feature type="domain" description="Nodulin-like" evidence="7">
    <location>
        <begin position="12"/>
        <end position="270"/>
    </location>
</feature>
<accession>A0A328DU49</accession>
<evidence type="ECO:0000259" key="7">
    <source>
        <dbReference type="Pfam" id="PF06813"/>
    </source>
</evidence>
<dbReference type="InterPro" id="IPR036259">
    <property type="entry name" value="MFS_trans_sf"/>
</dbReference>
<dbReference type="InterPro" id="IPR010658">
    <property type="entry name" value="Nodulin-like"/>
</dbReference>
<dbReference type="SUPFAM" id="SSF103473">
    <property type="entry name" value="MFS general substrate transporter"/>
    <property type="match status" value="1"/>
</dbReference>
<dbReference type="Pfam" id="PF23262">
    <property type="entry name" value="NFD4_C"/>
    <property type="match status" value="1"/>
</dbReference>
<feature type="domain" description="NFD4 C-terminal" evidence="8">
    <location>
        <begin position="303"/>
        <end position="518"/>
    </location>
</feature>
<gene>
    <name evidence="9" type="ORF">DM860_011369</name>
</gene>